<evidence type="ECO:0000313" key="6">
    <source>
        <dbReference type="EMBL" id="CAI0551896.1"/>
    </source>
</evidence>
<organism evidence="6 7">
    <name type="scientific">Linum tenue</name>
    <dbReference type="NCBI Taxonomy" id="586396"/>
    <lineage>
        <taxon>Eukaryota</taxon>
        <taxon>Viridiplantae</taxon>
        <taxon>Streptophyta</taxon>
        <taxon>Embryophyta</taxon>
        <taxon>Tracheophyta</taxon>
        <taxon>Spermatophyta</taxon>
        <taxon>Magnoliopsida</taxon>
        <taxon>eudicotyledons</taxon>
        <taxon>Gunneridae</taxon>
        <taxon>Pentapetalae</taxon>
        <taxon>rosids</taxon>
        <taxon>fabids</taxon>
        <taxon>Malpighiales</taxon>
        <taxon>Linaceae</taxon>
        <taxon>Linum</taxon>
    </lineage>
</organism>
<evidence type="ECO:0000256" key="1">
    <source>
        <dbReference type="ARBA" id="ARBA00022723"/>
    </source>
</evidence>
<dbReference type="Pfam" id="PF06220">
    <property type="entry name" value="zf-U1"/>
    <property type="match status" value="1"/>
</dbReference>
<keyword evidence="3 4" id="KW-0862">Zinc</keyword>
<dbReference type="PANTHER" id="PTHR16465:SF0">
    <property type="entry name" value="ZINC FINGER MATRIN-TYPE PROTEIN 5"/>
    <property type="match status" value="1"/>
</dbReference>
<dbReference type="Gene3D" id="6.10.250.3220">
    <property type="match status" value="1"/>
</dbReference>
<proteinExistence type="predicted"/>
<evidence type="ECO:0000256" key="3">
    <source>
        <dbReference type="ARBA" id="ARBA00022833"/>
    </source>
</evidence>
<dbReference type="EMBL" id="CAMGYJ010000010">
    <property type="protein sequence ID" value="CAI0551896.1"/>
    <property type="molecule type" value="Genomic_DNA"/>
</dbReference>
<dbReference type="GO" id="GO:0008270">
    <property type="term" value="F:zinc ion binding"/>
    <property type="evidence" value="ECO:0007669"/>
    <property type="project" value="UniProtKB-KW"/>
</dbReference>
<dbReference type="Gene3D" id="3.30.160.60">
    <property type="entry name" value="Classic Zinc Finger"/>
    <property type="match status" value="1"/>
</dbReference>
<evidence type="ECO:0000256" key="4">
    <source>
        <dbReference type="PROSITE-ProRule" id="PRU00723"/>
    </source>
</evidence>
<reference evidence="6" key="1">
    <citation type="submission" date="2022-08" db="EMBL/GenBank/DDBJ databases">
        <authorList>
            <person name="Gutierrez-Valencia J."/>
        </authorList>
    </citation>
    <scope>NUCLEOTIDE SEQUENCE</scope>
</reference>
<dbReference type="SUPFAM" id="SSF90229">
    <property type="entry name" value="CCCH zinc finger"/>
    <property type="match status" value="1"/>
</dbReference>
<gene>
    <name evidence="6" type="ORF">LITE_LOCUS46175</name>
</gene>
<name>A0AAV0R3V7_9ROSI</name>
<dbReference type="Proteomes" id="UP001154282">
    <property type="component" value="Unassembled WGS sequence"/>
</dbReference>
<dbReference type="InterPro" id="IPR000571">
    <property type="entry name" value="Znf_CCCH"/>
</dbReference>
<accession>A0AAV0R3V7</accession>
<dbReference type="AlphaFoldDB" id="A0AAV0R3V7"/>
<feature type="zinc finger region" description="C3H1-type" evidence="4">
    <location>
        <begin position="51"/>
        <end position="79"/>
    </location>
</feature>
<keyword evidence="1 4" id="KW-0479">Metal-binding</keyword>
<evidence type="ECO:0000313" key="7">
    <source>
        <dbReference type="Proteomes" id="UP001154282"/>
    </source>
</evidence>
<keyword evidence="7" id="KW-1185">Reference proteome</keyword>
<comment type="caution">
    <text evidence="6">The sequence shown here is derived from an EMBL/GenBank/DDBJ whole genome shotgun (WGS) entry which is preliminary data.</text>
</comment>
<dbReference type="InterPro" id="IPR036236">
    <property type="entry name" value="Znf_C2H2_sf"/>
</dbReference>
<dbReference type="GO" id="GO:0005689">
    <property type="term" value="C:U12-type spliceosomal complex"/>
    <property type="evidence" value="ECO:0007669"/>
    <property type="project" value="TreeGrafter"/>
</dbReference>
<sequence length="153" mass="16488">MPMGKYYCDYCDKEFQDTPLARKRHLQSSSHFRAKSLWYNSFPTSSSAAVAPPSGVCNRFRNTGFCPYGDSCKYLHLNNDDAAAASPHNSHSPTVTRGQGLVAGDAIAPPLAVGGRSSFAVPNSMGAWWGNLPPSLLPPPEGGYPPLPFVDWG</sequence>
<dbReference type="FunFam" id="3.30.160.60:FF:003319">
    <property type="entry name" value="U1 zinc finger family protein"/>
    <property type="match status" value="1"/>
</dbReference>
<dbReference type="InterPro" id="IPR036855">
    <property type="entry name" value="Znf_CCCH_sf"/>
</dbReference>
<dbReference type="SUPFAM" id="SSF57667">
    <property type="entry name" value="beta-beta-alpha zinc fingers"/>
    <property type="match status" value="1"/>
</dbReference>
<dbReference type="PROSITE" id="PS50103">
    <property type="entry name" value="ZF_C3H1"/>
    <property type="match status" value="1"/>
</dbReference>
<dbReference type="PANTHER" id="PTHR16465">
    <property type="entry name" value="NUCLEASE-RELATED"/>
    <property type="match status" value="1"/>
</dbReference>
<keyword evidence="2 4" id="KW-0863">Zinc-finger</keyword>
<protein>
    <recommendedName>
        <fullName evidence="5">C3H1-type domain-containing protein</fullName>
    </recommendedName>
</protein>
<evidence type="ECO:0000259" key="5">
    <source>
        <dbReference type="PROSITE" id="PS50103"/>
    </source>
</evidence>
<dbReference type="SMART" id="SM00356">
    <property type="entry name" value="ZnF_C3H1"/>
    <property type="match status" value="1"/>
</dbReference>
<dbReference type="InterPro" id="IPR013085">
    <property type="entry name" value="U1-CZ_Znf_C2H2"/>
</dbReference>
<evidence type="ECO:0000256" key="2">
    <source>
        <dbReference type="ARBA" id="ARBA00022771"/>
    </source>
</evidence>
<feature type="domain" description="C3H1-type" evidence="5">
    <location>
        <begin position="51"/>
        <end position="79"/>
    </location>
</feature>
<dbReference type="Pfam" id="PF00642">
    <property type="entry name" value="zf-CCCH"/>
    <property type="match status" value="1"/>
</dbReference>